<protein>
    <submittedName>
        <fullName evidence="1">Uncharacterized protein</fullName>
    </submittedName>
</protein>
<dbReference type="EMBL" id="LBHC01000001">
    <property type="protein sequence ID" value="KLE32621.1"/>
    <property type="molecule type" value="Genomic_DNA"/>
</dbReference>
<dbReference type="RefSeq" id="WP_047005472.1">
    <property type="nucleotide sequence ID" value="NZ_CP018097.1"/>
</dbReference>
<dbReference type="AlphaFoldDB" id="A0A0G9MPI3"/>
<dbReference type="STRING" id="502682.BMF35_a1565"/>
<keyword evidence="2" id="KW-1185">Reference proteome</keyword>
<accession>A0A0G9MPI3</accession>
<evidence type="ECO:0000313" key="1">
    <source>
        <dbReference type="EMBL" id="KLE32621.1"/>
    </source>
</evidence>
<evidence type="ECO:0000313" key="2">
    <source>
        <dbReference type="Proteomes" id="UP000053070"/>
    </source>
</evidence>
<comment type="caution">
    <text evidence="1">The sequence shown here is derived from an EMBL/GenBank/DDBJ whole genome shotgun (WGS) entry which is preliminary data.</text>
</comment>
<organism evidence="1 2">
    <name type="scientific">Aurantiacibacter gangjinensis</name>
    <dbReference type="NCBI Taxonomy" id="502682"/>
    <lineage>
        <taxon>Bacteria</taxon>
        <taxon>Pseudomonadati</taxon>
        <taxon>Pseudomonadota</taxon>
        <taxon>Alphaproteobacteria</taxon>
        <taxon>Sphingomonadales</taxon>
        <taxon>Erythrobacteraceae</taxon>
        <taxon>Aurantiacibacter</taxon>
    </lineage>
</organism>
<proteinExistence type="predicted"/>
<name>A0A0G9MPI3_9SPHN</name>
<dbReference type="KEGG" id="egn:BMF35_a1565"/>
<dbReference type="OrthoDB" id="8777999at2"/>
<dbReference type="Proteomes" id="UP000053070">
    <property type="component" value="Unassembled WGS sequence"/>
</dbReference>
<dbReference type="PATRIC" id="fig|502682.8.peg.146"/>
<sequence length="194" mass="21428">MTPQDFARASWQANAPESALPPIAELRRRADEFRRQIKWRNAIEYAAGALVAAGCIAIIALIPLAVMKAAAALLLAGIATVLWQLHRRGAPLTPASDGGAVSVLEYQRRELVRQRDAIDNVLWWYLLPLVPGMLAFLAVPWLATPMADWQAPPLADWPAFAFPIVVFVGVYALNKWGARRLQREIDAIDALREG</sequence>
<reference evidence="1 2" key="1">
    <citation type="submission" date="2015-04" db="EMBL/GenBank/DDBJ databases">
        <title>The draft genome sequence of Erythrobacr gangjinensis K7-2.</title>
        <authorList>
            <person name="Zhuang L."/>
            <person name="Liu Y."/>
            <person name="Shao Z."/>
        </authorList>
    </citation>
    <scope>NUCLEOTIDE SEQUENCE [LARGE SCALE GENOMIC DNA]</scope>
    <source>
        <strain evidence="1 2">K7-2</strain>
    </source>
</reference>
<gene>
    <name evidence="1" type="ORF">AAW01_00700</name>
</gene>